<organism evidence="1 2">
    <name type="scientific">Linum trigynum</name>
    <dbReference type="NCBI Taxonomy" id="586398"/>
    <lineage>
        <taxon>Eukaryota</taxon>
        <taxon>Viridiplantae</taxon>
        <taxon>Streptophyta</taxon>
        <taxon>Embryophyta</taxon>
        <taxon>Tracheophyta</taxon>
        <taxon>Spermatophyta</taxon>
        <taxon>Magnoliopsida</taxon>
        <taxon>eudicotyledons</taxon>
        <taxon>Gunneridae</taxon>
        <taxon>Pentapetalae</taxon>
        <taxon>rosids</taxon>
        <taxon>fabids</taxon>
        <taxon>Malpighiales</taxon>
        <taxon>Linaceae</taxon>
        <taxon>Linum</taxon>
    </lineage>
</organism>
<accession>A0AAV2EDM9</accession>
<keyword evidence="2" id="KW-1185">Reference proteome</keyword>
<dbReference type="EMBL" id="OZ034817">
    <property type="protein sequence ID" value="CAL1383919.1"/>
    <property type="molecule type" value="Genomic_DNA"/>
</dbReference>
<proteinExistence type="predicted"/>
<evidence type="ECO:0000313" key="2">
    <source>
        <dbReference type="Proteomes" id="UP001497516"/>
    </source>
</evidence>
<dbReference type="Proteomes" id="UP001497516">
    <property type="component" value="Chromosome 4"/>
</dbReference>
<name>A0AAV2EDM9_9ROSI</name>
<evidence type="ECO:0000313" key="1">
    <source>
        <dbReference type="EMBL" id="CAL1383919.1"/>
    </source>
</evidence>
<sequence length="215" mass="23456">MVSTNFELSIRELTKILKLKLEEARKNKVTSSLSLYANITRDAPPKAAAAAPKKPMKEDAPPLSKAATANMDFEDWLEQPVFPIMLERGGTISEASRETPAPKRRLSWPALELRPAHQSPAFDGASVEIVVSGARSSSTTAALARDAAVSSIVVATPDSHSHDLTRMEGDIIFIAKLEVVGRSPINLLPPNWKLQKRRKEIEPKMRGGVRPASSD</sequence>
<dbReference type="AlphaFoldDB" id="A0AAV2EDM9"/>
<reference evidence="1 2" key="1">
    <citation type="submission" date="2024-04" db="EMBL/GenBank/DDBJ databases">
        <authorList>
            <person name="Fracassetti M."/>
        </authorList>
    </citation>
    <scope>NUCLEOTIDE SEQUENCE [LARGE SCALE GENOMIC DNA]</scope>
</reference>
<gene>
    <name evidence="1" type="ORF">LTRI10_LOCUS25158</name>
</gene>
<protein>
    <submittedName>
        <fullName evidence="1">Uncharacterized protein</fullName>
    </submittedName>
</protein>